<dbReference type="InterPro" id="IPR048620">
    <property type="entry name" value="CsoSCA_C"/>
</dbReference>
<evidence type="ECO:0000313" key="19">
    <source>
        <dbReference type="Proteomes" id="UP000003374"/>
    </source>
</evidence>
<dbReference type="EMBL" id="AAOF01000001">
    <property type="protein sequence ID" value="EAR23172.1"/>
    <property type="molecule type" value="Genomic_DNA"/>
</dbReference>
<dbReference type="InterPro" id="IPR048619">
    <property type="entry name" value="CsoSCA_N"/>
</dbReference>
<evidence type="ECO:0000259" key="16">
    <source>
        <dbReference type="Pfam" id="PF20686"/>
    </source>
</evidence>
<dbReference type="InterPro" id="IPR043066">
    <property type="entry name" value="CsoSCA_C_sf"/>
</dbReference>
<evidence type="ECO:0000256" key="1">
    <source>
        <dbReference type="ARBA" id="ARBA00001947"/>
    </source>
</evidence>
<dbReference type="InterPro" id="IPR043065">
    <property type="entry name" value="CsoSCA_N_sf"/>
</dbReference>
<dbReference type="InterPro" id="IPR048539">
    <property type="entry name" value="CsoSCA_cat"/>
</dbReference>
<evidence type="ECO:0000256" key="14">
    <source>
        <dbReference type="SAM" id="MobiDB-lite"/>
    </source>
</evidence>
<keyword evidence="6" id="KW-0120">Carbon dioxide fixation</keyword>
<dbReference type="Pfam" id="PF08936">
    <property type="entry name" value="CsoSCA_C"/>
    <property type="match status" value="1"/>
</dbReference>
<keyword evidence="8" id="KW-1282">Carboxysome</keyword>
<feature type="domain" description="Carboxysome Shell Carbonic Anhydrase N-terminal" evidence="17">
    <location>
        <begin position="45"/>
        <end position="137"/>
    </location>
</feature>
<dbReference type="GO" id="GO:0046872">
    <property type="term" value="F:metal ion binding"/>
    <property type="evidence" value="ECO:0007669"/>
    <property type="project" value="UniProtKB-KW"/>
</dbReference>
<comment type="similarity">
    <text evidence="9">Belongs to the beta-class carbonic anhydrase family. CsoSCA subfamily.</text>
</comment>
<feature type="region of interest" description="Disordered" evidence="14">
    <location>
        <begin position="1"/>
        <end position="21"/>
    </location>
</feature>
<dbReference type="GO" id="GO:0031470">
    <property type="term" value="C:carboxysome"/>
    <property type="evidence" value="ECO:0007669"/>
    <property type="project" value="UniProtKB-SubCell"/>
</dbReference>
<dbReference type="Pfam" id="PF20687">
    <property type="entry name" value="CsoSCA_N"/>
    <property type="match status" value="1"/>
</dbReference>
<comment type="cofactor">
    <cofactor evidence="1">
        <name>Zn(2+)</name>
        <dbReference type="ChEBI" id="CHEBI:29105"/>
    </cofactor>
</comment>
<gene>
    <name evidence="18" type="ORF">NB231_15168</name>
</gene>
<protein>
    <recommendedName>
        <fullName evidence="10 13">Carboxysome shell carbonic anhydrase</fullName>
        <ecNumber evidence="2 13">4.2.1.1</ecNumber>
    </recommendedName>
</protein>
<reference evidence="18 19" key="1">
    <citation type="submission" date="2006-02" db="EMBL/GenBank/DDBJ databases">
        <authorList>
            <person name="Waterbury J."/>
            <person name="Ferriera S."/>
            <person name="Johnson J."/>
            <person name="Kravitz S."/>
            <person name="Halpern A."/>
            <person name="Remington K."/>
            <person name="Beeson K."/>
            <person name="Tran B."/>
            <person name="Rogers Y.-H."/>
            <person name="Friedman R."/>
            <person name="Venter J.C."/>
        </authorList>
    </citation>
    <scope>NUCLEOTIDE SEQUENCE [LARGE SCALE GENOMIC DNA]</scope>
    <source>
        <strain evidence="18 19">Nb-231</strain>
    </source>
</reference>
<organism evidence="18 19">
    <name type="scientific">Nitrococcus mobilis Nb-231</name>
    <dbReference type="NCBI Taxonomy" id="314278"/>
    <lineage>
        <taxon>Bacteria</taxon>
        <taxon>Pseudomonadati</taxon>
        <taxon>Pseudomonadota</taxon>
        <taxon>Gammaproteobacteria</taxon>
        <taxon>Chromatiales</taxon>
        <taxon>Ectothiorhodospiraceae</taxon>
        <taxon>Nitrococcus</taxon>
    </lineage>
</organism>
<name>A4BLI4_9GAMM</name>
<dbReference type="Pfam" id="PF20686">
    <property type="entry name" value="CsoSCA_cat"/>
    <property type="match status" value="1"/>
</dbReference>
<dbReference type="EC" id="4.2.1.1" evidence="2 13"/>
<evidence type="ECO:0000313" key="18">
    <source>
        <dbReference type="EMBL" id="EAR23172.1"/>
    </source>
</evidence>
<dbReference type="AlphaFoldDB" id="A4BLI4"/>
<keyword evidence="19" id="KW-1185">Reference proteome</keyword>
<evidence type="ECO:0000256" key="13">
    <source>
        <dbReference type="NCBIfam" id="TIGR02701"/>
    </source>
</evidence>
<feature type="domain" description="Carboxysome Shell Carbonic Anhydrase C-terminal" evidence="15">
    <location>
        <begin position="380"/>
        <end position="495"/>
    </location>
</feature>
<evidence type="ECO:0000256" key="6">
    <source>
        <dbReference type="ARBA" id="ARBA00023300"/>
    </source>
</evidence>
<dbReference type="GO" id="GO:0004089">
    <property type="term" value="F:carbonate dehydratase activity"/>
    <property type="evidence" value="ECO:0007669"/>
    <property type="project" value="UniProtKB-UniRule"/>
</dbReference>
<proteinExistence type="inferred from homology"/>
<dbReference type="InterPro" id="IPR014074">
    <property type="entry name" value="Carboxysome_shell_carb_anhy"/>
</dbReference>
<evidence type="ECO:0000256" key="11">
    <source>
        <dbReference type="ARBA" id="ARBA00024446"/>
    </source>
</evidence>
<keyword evidence="11" id="KW-1283">Bacterial microcompartment</keyword>
<dbReference type="OrthoDB" id="544846at2"/>
<evidence type="ECO:0000256" key="5">
    <source>
        <dbReference type="ARBA" id="ARBA00023239"/>
    </source>
</evidence>
<evidence type="ECO:0000256" key="7">
    <source>
        <dbReference type="ARBA" id="ARBA00023587"/>
    </source>
</evidence>
<accession>A4BLI4</accession>
<evidence type="ECO:0000256" key="3">
    <source>
        <dbReference type="ARBA" id="ARBA00022723"/>
    </source>
</evidence>
<feature type="domain" description="Carboxysome Shell Carbonic Anhydrase catalytic" evidence="16">
    <location>
        <begin position="150"/>
        <end position="379"/>
    </location>
</feature>
<comment type="catalytic activity">
    <reaction evidence="12">
        <text>hydrogencarbonate + H(+) = CO2 + H2O</text>
        <dbReference type="Rhea" id="RHEA:10748"/>
        <dbReference type="ChEBI" id="CHEBI:15377"/>
        <dbReference type="ChEBI" id="CHEBI:15378"/>
        <dbReference type="ChEBI" id="CHEBI:16526"/>
        <dbReference type="ChEBI" id="CHEBI:17544"/>
        <dbReference type="EC" id="4.2.1.1"/>
    </reaction>
</comment>
<evidence type="ECO:0000259" key="17">
    <source>
        <dbReference type="Pfam" id="PF20687"/>
    </source>
</evidence>
<evidence type="ECO:0000256" key="9">
    <source>
        <dbReference type="ARBA" id="ARBA00024021"/>
    </source>
</evidence>
<keyword evidence="5" id="KW-0456">Lyase</keyword>
<comment type="subcellular location">
    <subcellularLocation>
        <location evidence="7">Carboxysome</location>
    </subcellularLocation>
</comment>
<evidence type="ECO:0000256" key="2">
    <source>
        <dbReference type="ARBA" id="ARBA00012925"/>
    </source>
</evidence>
<dbReference type="HOGENOM" id="CLU_535194_0_0_6"/>
<dbReference type="GO" id="GO:0015977">
    <property type="term" value="P:carbon fixation"/>
    <property type="evidence" value="ECO:0007669"/>
    <property type="project" value="UniProtKB-UniRule"/>
</dbReference>
<dbReference type="NCBIfam" id="TIGR02701">
    <property type="entry name" value="shell_carb_anhy"/>
    <property type="match status" value="1"/>
</dbReference>
<keyword evidence="3" id="KW-0479">Metal-binding</keyword>
<sequence>MLNDRNRSPADSVVHATAPRRRPGAVRAPFAGLRHATGWGQQGAHPLARSEENARLFDYERRIKSAFDAIVPTLKRVSALQHEEQFELRAQDLARERLGFELPEQILADAWVEQLDMRRLFAWCVFETYRRFCDEFFTTDPLKSDDEAAFDQFLQECGFHLLDVSPCSDGRLAHVVRYVLRLPYRMVRRKSYAGALFDIENSLEKWTETELLRFREGRPNTADAPTRYLKAAVYHYSSRDPAHEGCAAHGSDAAAAARAGLERLLAFQQAVQNTHCCGASIDLLLIGLDTDTDAIRVHIANGAGEIDLHGMIEARDLYTQTQRLTAQQARARIETRVKEAAPDVPEGTQRLIARLLENNLSQIEYVRRYHSEHYRDIGHAERFIGAGKGFEEVQLRNLTYFAYLDTVEEAADDLDVGVKIFSRLNVAHGLPVPVVIRYDYQGHVPGARERAAEHCQRVAQAMSARYADLIGRGLIHMLMLVRDCAAGGSIEVLGCSVTEQEMWESH</sequence>
<evidence type="ECO:0000256" key="10">
    <source>
        <dbReference type="ARBA" id="ARBA00024121"/>
    </source>
</evidence>
<comment type="caution">
    <text evidence="18">The sequence shown here is derived from an EMBL/GenBank/DDBJ whole genome shotgun (WGS) entry which is preliminary data.</text>
</comment>
<evidence type="ECO:0000259" key="15">
    <source>
        <dbReference type="Pfam" id="PF08936"/>
    </source>
</evidence>
<evidence type="ECO:0000256" key="8">
    <source>
        <dbReference type="ARBA" id="ARBA00023669"/>
    </source>
</evidence>
<dbReference type="Gene3D" id="1.20.120.1310">
    <property type="entry name" value="Carboxysome Shell Carbonic Anhydrase, N-terminal helical domain"/>
    <property type="match status" value="1"/>
</dbReference>
<keyword evidence="4" id="KW-0862">Zinc</keyword>
<dbReference type="Gene3D" id="3.30.1330.140">
    <property type="entry name" value="Carboxysome Shell Carbonic Anhydrase, C-terminal domain"/>
    <property type="match status" value="1"/>
</dbReference>
<dbReference type="STRING" id="314278.NB231_15168"/>
<dbReference type="Proteomes" id="UP000003374">
    <property type="component" value="Unassembled WGS sequence"/>
</dbReference>
<evidence type="ECO:0000256" key="4">
    <source>
        <dbReference type="ARBA" id="ARBA00022833"/>
    </source>
</evidence>
<dbReference type="eggNOG" id="ENOG502Z9V7">
    <property type="taxonomic scope" value="Bacteria"/>
</dbReference>
<evidence type="ECO:0000256" key="12">
    <source>
        <dbReference type="ARBA" id="ARBA00048348"/>
    </source>
</evidence>